<dbReference type="NCBIfam" id="NF040919">
    <property type="entry name" value="Clostri_philic"/>
    <property type="match status" value="1"/>
</dbReference>
<evidence type="ECO:0000256" key="1">
    <source>
        <dbReference type="SAM" id="MobiDB-lite"/>
    </source>
</evidence>
<reference evidence="2" key="1">
    <citation type="submission" date="2019-11" db="EMBL/GenBank/DDBJ databases">
        <authorList>
            <person name="Feng L."/>
        </authorList>
    </citation>
    <scope>NUCLEOTIDE SEQUENCE</scope>
    <source>
        <strain evidence="2">CParaputrificumLFYP93</strain>
    </source>
</reference>
<name>A0A6N3AJJ0_9CLOT</name>
<dbReference type="RefSeq" id="WP_291669891.1">
    <property type="nucleotide sequence ID" value="NZ_CACRTV010000031.1"/>
</dbReference>
<sequence length="45" mass="5280">MKADKRTNNGLQKGQRRQKLHEDQNNVGNENEPSFFENHNGEQLK</sequence>
<dbReference type="AlphaFoldDB" id="A0A6N3AJJ0"/>
<organism evidence="2">
    <name type="scientific">Clostridium paraputrificum</name>
    <dbReference type="NCBI Taxonomy" id="29363"/>
    <lineage>
        <taxon>Bacteria</taxon>
        <taxon>Bacillati</taxon>
        <taxon>Bacillota</taxon>
        <taxon>Clostridia</taxon>
        <taxon>Eubacteriales</taxon>
        <taxon>Clostridiaceae</taxon>
        <taxon>Clostridium</taxon>
    </lineage>
</organism>
<feature type="region of interest" description="Disordered" evidence="1">
    <location>
        <begin position="1"/>
        <end position="45"/>
    </location>
</feature>
<proteinExistence type="predicted"/>
<evidence type="ECO:0000313" key="2">
    <source>
        <dbReference type="EMBL" id="VYT90557.1"/>
    </source>
</evidence>
<protein>
    <submittedName>
        <fullName evidence="2">Uncharacterized protein</fullName>
    </submittedName>
</protein>
<gene>
    <name evidence="2" type="ORF">CPLFYP93_00893</name>
</gene>
<dbReference type="EMBL" id="CACRTV010000031">
    <property type="protein sequence ID" value="VYT90557.1"/>
    <property type="molecule type" value="Genomic_DNA"/>
</dbReference>
<accession>A0A6N3AJJ0</accession>